<keyword evidence="3" id="KW-1185">Reference proteome</keyword>
<dbReference type="EMBL" id="JACXVP010000009">
    <property type="protein sequence ID" value="KAG5585200.1"/>
    <property type="molecule type" value="Genomic_DNA"/>
</dbReference>
<feature type="compositionally biased region" description="Basic residues" evidence="1">
    <location>
        <begin position="454"/>
        <end position="467"/>
    </location>
</feature>
<sequence>MTTGQPSTVAGQLFLISDFPAVPLGSSADLRSSNISGTIDKVVQPNLPNEKSFCDLVGSTAPQSESIQYKEVFMIEVIEKFIYGIIDIEELRKLIPQQCNIKVFYITCKDGYSYLMCILIYDSRFKVNEKTTKALAWISFPNLLPIYFVKECMISLASTVGDFPKSITMDIENEVNGEVRMEEIHIKYDYVSFYCDACKMQGTIPKRSTINSVQEATNYQRESIDKPSEQVESSKDWVLQNFGRRETPTQRKDVIPISEKIHGENVTIQVVNKPLVCLQSSELPGSSEVNLEKDEEENKALCAASDPVEERDDEIIEDNSKALIAIPHQEVDALPITMVSHAKQISSQQLDSKNSHLIEYEHEGDVELVESLSQAIVECPRVVQLDENQLVHMESPNRVIILVPLFINFLTATPPKFSKTSAIQNLDPKTQASLPSLCLLPAATTIASSSSKELHRRNHPKPPKPRPKATGNDPISMFSDEPTTTTANHRTPTHHRFVSLLFSGSHETRPNHHPKPHRKTPSHHHSQSPIHSCNYLSSKPVTREL</sequence>
<evidence type="ECO:0000256" key="1">
    <source>
        <dbReference type="SAM" id="MobiDB-lite"/>
    </source>
</evidence>
<reference evidence="2 3" key="1">
    <citation type="submission" date="2020-09" db="EMBL/GenBank/DDBJ databases">
        <title>De no assembly of potato wild relative species, Solanum commersonii.</title>
        <authorList>
            <person name="Cho K."/>
        </authorList>
    </citation>
    <scope>NUCLEOTIDE SEQUENCE [LARGE SCALE GENOMIC DNA]</scope>
    <source>
        <strain evidence="2">LZ3.2</strain>
        <tissue evidence="2">Leaf</tissue>
    </source>
</reference>
<evidence type="ECO:0000313" key="3">
    <source>
        <dbReference type="Proteomes" id="UP000824120"/>
    </source>
</evidence>
<protein>
    <recommendedName>
        <fullName evidence="4">DUF4283 domain-containing protein</fullName>
    </recommendedName>
</protein>
<name>A0A9J5XE84_SOLCO</name>
<evidence type="ECO:0008006" key="4">
    <source>
        <dbReference type="Google" id="ProtNLM"/>
    </source>
</evidence>
<dbReference type="OrthoDB" id="10429687at2759"/>
<evidence type="ECO:0000313" key="2">
    <source>
        <dbReference type="EMBL" id="KAG5585200.1"/>
    </source>
</evidence>
<dbReference type="AlphaFoldDB" id="A0A9J5XE84"/>
<feature type="region of interest" description="Disordered" evidence="1">
    <location>
        <begin position="505"/>
        <end position="545"/>
    </location>
</feature>
<dbReference type="Proteomes" id="UP000824120">
    <property type="component" value="Chromosome 9"/>
</dbReference>
<feature type="region of interest" description="Disordered" evidence="1">
    <location>
        <begin position="448"/>
        <end position="492"/>
    </location>
</feature>
<accession>A0A9J5XE84</accession>
<feature type="compositionally biased region" description="Basic residues" evidence="1">
    <location>
        <begin position="511"/>
        <end position="526"/>
    </location>
</feature>
<feature type="compositionally biased region" description="Polar residues" evidence="1">
    <location>
        <begin position="534"/>
        <end position="545"/>
    </location>
</feature>
<organism evidence="2 3">
    <name type="scientific">Solanum commersonii</name>
    <name type="common">Commerson's wild potato</name>
    <name type="synonym">Commerson's nightshade</name>
    <dbReference type="NCBI Taxonomy" id="4109"/>
    <lineage>
        <taxon>Eukaryota</taxon>
        <taxon>Viridiplantae</taxon>
        <taxon>Streptophyta</taxon>
        <taxon>Embryophyta</taxon>
        <taxon>Tracheophyta</taxon>
        <taxon>Spermatophyta</taxon>
        <taxon>Magnoliopsida</taxon>
        <taxon>eudicotyledons</taxon>
        <taxon>Gunneridae</taxon>
        <taxon>Pentapetalae</taxon>
        <taxon>asterids</taxon>
        <taxon>lamiids</taxon>
        <taxon>Solanales</taxon>
        <taxon>Solanaceae</taxon>
        <taxon>Solanoideae</taxon>
        <taxon>Solaneae</taxon>
        <taxon>Solanum</taxon>
    </lineage>
</organism>
<proteinExistence type="predicted"/>
<gene>
    <name evidence="2" type="ORF">H5410_045634</name>
</gene>
<comment type="caution">
    <text evidence="2">The sequence shown here is derived from an EMBL/GenBank/DDBJ whole genome shotgun (WGS) entry which is preliminary data.</text>
</comment>